<dbReference type="InterPro" id="IPR052022">
    <property type="entry name" value="26kDa_periplasmic_antigen"/>
</dbReference>
<dbReference type="AlphaFoldDB" id="A0A0G1KLT9"/>
<dbReference type="InterPro" id="IPR007497">
    <property type="entry name" value="SIMPL/DUF541"/>
</dbReference>
<dbReference type="Proteomes" id="UP000034504">
    <property type="component" value="Unassembled WGS sequence"/>
</dbReference>
<proteinExistence type="predicted"/>
<dbReference type="PANTHER" id="PTHR34387:SF2">
    <property type="entry name" value="SLR1258 PROTEIN"/>
    <property type="match status" value="1"/>
</dbReference>
<gene>
    <name evidence="1" type="ORF">UW82_C0021G0012</name>
</gene>
<dbReference type="EMBL" id="LCJU01000021">
    <property type="protein sequence ID" value="KKT84470.1"/>
    <property type="molecule type" value="Genomic_DNA"/>
</dbReference>
<sequence>MYYDNGVQKYRNGAWNVSMTVEMTLRDVTKAPTLTELLAKLEISNMWGPNFSAEQGATDEVALLAKAFDNAQVKADGLARTVGKRLGGVISITEGYQSALPIFAYKDAGMGSGGGGIEPGTSDVSKTVTVTFELK</sequence>
<comment type="caution">
    <text evidence="1">The sequence shown here is derived from an EMBL/GenBank/DDBJ whole genome shotgun (WGS) entry which is preliminary data.</text>
</comment>
<protein>
    <recommendedName>
        <fullName evidence="3">Outer membrane protein</fullName>
    </recommendedName>
</protein>
<reference evidence="1 2" key="1">
    <citation type="journal article" date="2015" name="Nature">
        <title>rRNA introns, odd ribosomes, and small enigmatic genomes across a large radiation of phyla.</title>
        <authorList>
            <person name="Brown C.T."/>
            <person name="Hug L.A."/>
            <person name="Thomas B.C."/>
            <person name="Sharon I."/>
            <person name="Castelle C.J."/>
            <person name="Singh A."/>
            <person name="Wilkins M.J."/>
            <person name="Williams K.H."/>
            <person name="Banfield J.F."/>
        </authorList>
    </citation>
    <scope>NUCLEOTIDE SEQUENCE [LARGE SCALE GENOMIC DNA]</scope>
</reference>
<dbReference type="Gene3D" id="3.30.110.170">
    <property type="entry name" value="Protein of unknown function (DUF541), domain 1"/>
    <property type="match status" value="1"/>
</dbReference>
<name>A0A0G1KLT9_UNCKA</name>
<evidence type="ECO:0000313" key="2">
    <source>
        <dbReference type="Proteomes" id="UP000034504"/>
    </source>
</evidence>
<dbReference type="PANTHER" id="PTHR34387">
    <property type="entry name" value="SLR1258 PROTEIN"/>
    <property type="match status" value="1"/>
</dbReference>
<evidence type="ECO:0000313" key="1">
    <source>
        <dbReference type="EMBL" id="KKT84470.1"/>
    </source>
</evidence>
<organism evidence="1 2">
    <name type="scientific">candidate division WWE3 bacterium GW2011_GWC2_44_9</name>
    <dbReference type="NCBI Taxonomy" id="1619125"/>
    <lineage>
        <taxon>Bacteria</taxon>
        <taxon>Katanobacteria</taxon>
    </lineage>
</organism>
<evidence type="ECO:0008006" key="3">
    <source>
        <dbReference type="Google" id="ProtNLM"/>
    </source>
</evidence>
<dbReference type="Gene3D" id="3.30.70.2970">
    <property type="entry name" value="Protein of unknown function (DUF541), domain 2"/>
    <property type="match status" value="1"/>
</dbReference>
<accession>A0A0G1KLT9</accession>
<dbReference type="GO" id="GO:0006974">
    <property type="term" value="P:DNA damage response"/>
    <property type="evidence" value="ECO:0007669"/>
    <property type="project" value="TreeGrafter"/>
</dbReference>
<dbReference type="Pfam" id="PF04402">
    <property type="entry name" value="SIMPL"/>
    <property type="match status" value="1"/>
</dbReference>